<evidence type="ECO:0000313" key="20">
    <source>
        <dbReference type="Proteomes" id="UP000476176"/>
    </source>
</evidence>
<dbReference type="PANTHER" id="PTHR31827:SF1">
    <property type="entry name" value="EMB|CAB89363.1"/>
    <property type="match status" value="1"/>
</dbReference>
<evidence type="ECO:0000313" key="14">
    <source>
        <dbReference type="Proteomes" id="UP000433483"/>
    </source>
</evidence>
<dbReference type="Proteomes" id="UP000486351">
    <property type="component" value="Unassembled WGS sequence"/>
</dbReference>
<protein>
    <recommendedName>
        <fullName evidence="2">WRKY19-like zinc finger domain-containing protein</fullName>
    </recommendedName>
</protein>
<dbReference type="EMBL" id="QXFY01001009">
    <property type="protein sequence ID" value="KAE9331287.1"/>
    <property type="molecule type" value="Genomic_DNA"/>
</dbReference>
<feature type="region of interest" description="Disordered" evidence="1">
    <location>
        <begin position="26"/>
        <end position="49"/>
    </location>
</feature>
<dbReference type="EMBL" id="QXGD01000140">
    <property type="protein sequence ID" value="KAE9250966.1"/>
    <property type="molecule type" value="Genomic_DNA"/>
</dbReference>
<accession>A0A6A3JUA0</accession>
<feature type="domain" description="WRKY19-like zinc finger" evidence="2">
    <location>
        <begin position="125"/>
        <end position="148"/>
    </location>
</feature>
<evidence type="ECO:0000313" key="17">
    <source>
        <dbReference type="Proteomes" id="UP000440732"/>
    </source>
</evidence>
<organism evidence="4 19">
    <name type="scientific">Phytophthora fragariae</name>
    <dbReference type="NCBI Taxonomy" id="53985"/>
    <lineage>
        <taxon>Eukaryota</taxon>
        <taxon>Sar</taxon>
        <taxon>Stramenopiles</taxon>
        <taxon>Oomycota</taxon>
        <taxon>Peronosporomycetes</taxon>
        <taxon>Peronosporales</taxon>
        <taxon>Peronosporaceae</taxon>
        <taxon>Phytophthora</taxon>
    </lineage>
</organism>
<dbReference type="EMBL" id="QXFW01000978">
    <property type="protein sequence ID" value="KAE8998906.1"/>
    <property type="molecule type" value="Genomic_DNA"/>
</dbReference>
<evidence type="ECO:0000313" key="4">
    <source>
        <dbReference type="EMBL" id="KAE8998906.1"/>
    </source>
</evidence>
<comment type="caution">
    <text evidence="4">The sequence shown here is derived from an EMBL/GenBank/DDBJ whole genome shotgun (WGS) entry which is preliminary data.</text>
</comment>
<feature type="domain" description="WRKY19-like zinc finger" evidence="2">
    <location>
        <begin position="77"/>
        <end position="100"/>
    </location>
</feature>
<dbReference type="Proteomes" id="UP000476176">
    <property type="component" value="Unassembled WGS sequence"/>
</dbReference>
<evidence type="ECO:0000313" key="15">
    <source>
        <dbReference type="Proteomes" id="UP000437068"/>
    </source>
</evidence>
<evidence type="ECO:0000313" key="7">
    <source>
        <dbReference type="EMBL" id="KAE9136282.1"/>
    </source>
</evidence>
<dbReference type="EMBL" id="QXGF01000916">
    <property type="protein sequence ID" value="KAE8934349.1"/>
    <property type="molecule type" value="Genomic_DNA"/>
</dbReference>
<evidence type="ECO:0000313" key="22">
    <source>
        <dbReference type="Proteomes" id="UP000488956"/>
    </source>
</evidence>
<evidence type="ECO:0000313" key="19">
    <source>
        <dbReference type="Proteomes" id="UP000460718"/>
    </source>
</evidence>
<dbReference type="Proteomes" id="UP000460718">
    <property type="component" value="Unassembled WGS sequence"/>
</dbReference>
<dbReference type="AlphaFoldDB" id="A0A6A3JUA0"/>
<dbReference type="Proteomes" id="UP000437068">
    <property type="component" value="Unassembled WGS sequence"/>
</dbReference>
<dbReference type="Proteomes" id="UP000429523">
    <property type="component" value="Unassembled WGS sequence"/>
</dbReference>
<evidence type="ECO:0000313" key="13">
    <source>
        <dbReference type="Proteomes" id="UP000429523"/>
    </source>
</evidence>
<evidence type="ECO:0000313" key="18">
    <source>
        <dbReference type="Proteomes" id="UP000441208"/>
    </source>
</evidence>
<dbReference type="EMBL" id="QXFX01001003">
    <property type="protein sequence ID" value="KAE9098854.1"/>
    <property type="molecule type" value="Genomic_DNA"/>
</dbReference>
<name>A0A6A3JUA0_9STRA</name>
<dbReference type="EMBL" id="QXGE01000927">
    <property type="protein sequence ID" value="KAE9300880.1"/>
    <property type="molecule type" value="Genomic_DNA"/>
</dbReference>
<dbReference type="Pfam" id="PF24906">
    <property type="entry name" value="Zf_WRKY19"/>
    <property type="match status" value="2"/>
</dbReference>
<sequence length="183" mass="19785">MLSRANSCSSKASVAFIMNSSENAVDNAPDASEGPGSSNAKAKTTGRSPARKSRECKVEGCENYIINKGLCFRHGGGKKCSTEGCTSSAKNAWLCWRHGGWVKCHMEGCKRRGKSRGLCWSHGGGTQCSLADCSKVAVSNSRCWAHGGGKRCVFEGCNKAAYERNQNYCSQHIAKRQRDHKAE</sequence>
<dbReference type="Proteomes" id="UP000440367">
    <property type="component" value="Unassembled WGS sequence"/>
</dbReference>
<proteinExistence type="predicted"/>
<keyword evidence="14" id="KW-1185">Reference proteome</keyword>
<evidence type="ECO:0000313" key="6">
    <source>
        <dbReference type="EMBL" id="KAE9130644.1"/>
    </source>
</evidence>
<dbReference type="Proteomes" id="UP000441208">
    <property type="component" value="Unassembled WGS sequence"/>
</dbReference>
<dbReference type="OrthoDB" id="76668at2759"/>
<evidence type="ECO:0000256" key="1">
    <source>
        <dbReference type="SAM" id="MobiDB-lite"/>
    </source>
</evidence>
<dbReference type="PANTHER" id="PTHR31827">
    <property type="entry name" value="EMB|CAB89363.1"/>
    <property type="match status" value="1"/>
</dbReference>
<dbReference type="Proteomes" id="UP000440732">
    <property type="component" value="Unassembled WGS sequence"/>
</dbReference>
<dbReference type="Proteomes" id="UP000488956">
    <property type="component" value="Unassembled WGS sequence"/>
</dbReference>
<evidence type="ECO:0000259" key="2">
    <source>
        <dbReference type="Pfam" id="PF24906"/>
    </source>
</evidence>
<evidence type="ECO:0000313" key="3">
    <source>
        <dbReference type="EMBL" id="KAE8934349.1"/>
    </source>
</evidence>
<reference evidence="19 20" key="1">
    <citation type="submission" date="2018-09" db="EMBL/GenBank/DDBJ databases">
        <title>Genomic investigation of the strawberry pathogen Phytophthora fragariae indicates pathogenicity is determined by transcriptional variation in three key races.</title>
        <authorList>
            <person name="Adams T.M."/>
            <person name="Armitage A.D."/>
            <person name="Sobczyk M.K."/>
            <person name="Bates H.J."/>
            <person name="Dunwell J.M."/>
            <person name="Nellist C.F."/>
            <person name="Harrison R.J."/>
        </authorList>
    </citation>
    <scope>NUCLEOTIDE SEQUENCE [LARGE SCALE GENOMIC DNA]</scope>
    <source>
        <strain evidence="11 15">A4</strain>
        <strain evidence="10 16">BC-1</strain>
        <strain evidence="8 20">BC-23</strain>
        <strain evidence="9 14">NOV-27</strain>
        <strain evidence="7 17">NOV-5</strain>
        <strain evidence="6 18">NOV-71</strain>
        <strain evidence="12 21">NOV-77</strain>
        <strain evidence="3 13">NOV-9</strain>
        <strain evidence="5 22">ONT-3</strain>
        <strain evidence="4 19">SCRP245</strain>
    </source>
</reference>
<evidence type="ECO:0000313" key="9">
    <source>
        <dbReference type="EMBL" id="KAE9228236.1"/>
    </source>
</evidence>
<dbReference type="EMBL" id="QXGB01000142">
    <property type="protein sequence ID" value="KAE9228236.1"/>
    <property type="molecule type" value="Genomic_DNA"/>
</dbReference>
<dbReference type="EMBL" id="QXFZ01000141">
    <property type="protein sequence ID" value="KAE9130644.1"/>
    <property type="molecule type" value="Genomic_DNA"/>
</dbReference>
<dbReference type="EMBL" id="QXGC01000848">
    <property type="protein sequence ID" value="KAE9218971.1"/>
    <property type="molecule type" value="Genomic_DNA"/>
</dbReference>
<gene>
    <name evidence="11" type="ORF">PF001_g14718</name>
    <name evidence="10" type="ORF">PF002_g4525</name>
    <name evidence="8" type="ORF">PF004_g13729</name>
    <name evidence="9" type="ORF">PF005_g4409</name>
    <name evidence="7" type="ORF">PF006_g14420</name>
    <name evidence="6" type="ORF">PF007_g4442</name>
    <name evidence="12" type="ORF">PF008_g15512</name>
    <name evidence="3" type="ORF">PF009_g15665</name>
    <name evidence="5" type="ORF">PF010_g15402</name>
    <name evidence="4" type="ORF">PF011_g14848</name>
</gene>
<evidence type="ECO:0000313" key="21">
    <source>
        <dbReference type="Proteomes" id="UP000486351"/>
    </source>
</evidence>
<dbReference type="Proteomes" id="UP000433483">
    <property type="component" value="Unassembled WGS sequence"/>
</dbReference>
<evidence type="ECO:0000313" key="8">
    <source>
        <dbReference type="EMBL" id="KAE9218971.1"/>
    </source>
</evidence>
<evidence type="ECO:0000313" key="12">
    <source>
        <dbReference type="EMBL" id="KAE9331287.1"/>
    </source>
</evidence>
<evidence type="ECO:0000313" key="10">
    <source>
        <dbReference type="EMBL" id="KAE9250966.1"/>
    </source>
</evidence>
<evidence type="ECO:0000313" key="11">
    <source>
        <dbReference type="EMBL" id="KAE9300880.1"/>
    </source>
</evidence>
<feature type="compositionally biased region" description="Polar residues" evidence="1">
    <location>
        <begin position="35"/>
        <end position="47"/>
    </location>
</feature>
<evidence type="ECO:0000313" key="16">
    <source>
        <dbReference type="Proteomes" id="UP000440367"/>
    </source>
</evidence>
<evidence type="ECO:0000313" key="5">
    <source>
        <dbReference type="EMBL" id="KAE9098854.1"/>
    </source>
</evidence>
<dbReference type="EMBL" id="QXGA01000905">
    <property type="protein sequence ID" value="KAE9136282.1"/>
    <property type="molecule type" value="Genomic_DNA"/>
</dbReference>
<dbReference type="InterPro" id="IPR056866">
    <property type="entry name" value="Znf_WRKY19"/>
</dbReference>